<proteinExistence type="predicted"/>
<feature type="non-terminal residue" evidence="2">
    <location>
        <position position="82"/>
    </location>
</feature>
<protein>
    <submittedName>
        <fullName evidence="2">Uncharacterized protein</fullName>
    </submittedName>
</protein>
<accession>A0A426ZNW8</accession>
<dbReference type="AlphaFoldDB" id="A0A426ZNW8"/>
<name>A0A426ZNW8_ENSVE</name>
<dbReference type="Proteomes" id="UP000287651">
    <property type="component" value="Unassembled WGS sequence"/>
</dbReference>
<feature type="compositionally biased region" description="Basic and acidic residues" evidence="1">
    <location>
        <begin position="12"/>
        <end position="31"/>
    </location>
</feature>
<comment type="caution">
    <text evidence="2">The sequence shown here is derived from an EMBL/GenBank/DDBJ whole genome shotgun (WGS) entry which is preliminary data.</text>
</comment>
<dbReference type="EMBL" id="AMZH03005731">
    <property type="protein sequence ID" value="RRT65686.1"/>
    <property type="molecule type" value="Genomic_DNA"/>
</dbReference>
<evidence type="ECO:0000313" key="3">
    <source>
        <dbReference type="Proteomes" id="UP000287651"/>
    </source>
</evidence>
<evidence type="ECO:0000313" key="2">
    <source>
        <dbReference type="EMBL" id="RRT65686.1"/>
    </source>
</evidence>
<evidence type="ECO:0000256" key="1">
    <source>
        <dbReference type="SAM" id="MobiDB-lite"/>
    </source>
</evidence>
<organism evidence="2 3">
    <name type="scientific">Ensete ventricosum</name>
    <name type="common">Abyssinian banana</name>
    <name type="synonym">Musa ensete</name>
    <dbReference type="NCBI Taxonomy" id="4639"/>
    <lineage>
        <taxon>Eukaryota</taxon>
        <taxon>Viridiplantae</taxon>
        <taxon>Streptophyta</taxon>
        <taxon>Embryophyta</taxon>
        <taxon>Tracheophyta</taxon>
        <taxon>Spermatophyta</taxon>
        <taxon>Magnoliopsida</taxon>
        <taxon>Liliopsida</taxon>
        <taxon>Zingiberales</taxon>
        <taxon>Musaceae</taxon>
        <taxon>Ensete</taxon>
    </lineage>
</organism>
<gene>
    <name evidence="2" type="ORF">B296_00005656</name>
</gene>
<feature type="region of interest" description="Disordered" evidence="1">
    <location>
        <begin position="1"/>
        <end position="31"/>
    </location>
</feature>
<sequence>MPVQEPAIDGGTRQEAEDRREEDQWGLKNKNTEQECPASAFVASGSSLRAGAKRFPTCKFSHDLYAQRKGERIDLYSDQRGQ</sequence>
<reference evidence="2 3" key="1">
    <citation type="journal article" date="2014" name="Agronomy (Basel)">
        <title>A Draft Genome Sequence for Ensete ventricosum, the Drought-Tolerant Tree Against Hunger.</title>
        <authorList>
            <person name="Harrison J."/>
            <person name="Moore K.A."/>
            <person name="Paszkiewicz K."/>
            <person name="Jones T."/>
            <person name="Grant M."/>
            <person name="Ambacheew D."/>
            <person name="Muzemil S."/>
            <person name="Studholme D.J."/>
        </authorList>
    </citation>
    <scope>NUCLEOTIDE SEQUENCE [LARGE SCALE GENOMIC DNA]</scope>
</reference>